<feature type="compositionally biased region" description="Basic residues" evidence="3">
    <location>
        <begin position="286"/>
        <end position="303"/>
    </location>
</feature>
<dbReference type="CDD" id="cd00082">
    <property type="entry name" value="HisKA"/>
    <property type="match status" value="1"/>
</dbReference>
<dbReference type="SUPFAM" id="SSF55785">
    <property type="entry name" value="PYP-like sensor domain (PAS domain)"/>
    <property type="match status" value="2"/>
</dbReference>
<dbReference type="NCBIfam" id="TIGR00229">
    <property type="entry name" value="sensory_box"/>
    <property type="match status" value="1"/>
</dbReference>
<dbReference type="PROSITE" id="PS50110">
    <property type="entry name" value="RESPONSE_REGULATORY"/>
    <property type="match status" value="1"/>
</dbReference>
<dbReference type="Pfam" id="PF00072">
    <property type="entry name" value="Response_reg"/>
    <property type="match status" value="1"/>
</dbReference>
<dbReference type="InterPro" id="IPR035965">
    <property type="entry name" value="PAS-like_dom_sf"/>
</dbReference>
<comment type="caution">
    <text evidence="8">The sequence shown here is derived from an EMBL/GenBank/DDBJ whole genome shotgun (WGS) entry which is preliminary data.</text>
</comment>
<dbReference type="InterPro" id="IPR003661">
    <property type="entry name" value="HisK_dim/P_dom"/>
</dbReference>
<feature type="region of interest" description="Disordered" evidence="3">
    <location>
        <begin position="1"/>
        <end position="22"/>
    </location>
</feature>
<feature type="region of interest" description="Disordered" evidence="3">
    <location>
        <begin position="390"/>
        <end position="414"/>
    </location>
</feature>
<feature type="compositionally biased region" description="Polar residues" evidence="3">
    <location>
        <begin position="10"/>
        <end position="22"/>
    </location>
</feature>
<feature type="compositionally biased region" description="Low complexity" evidence="3">
    <location>
        <begin position="506"/>
        <end position="523"/>
    </location>
</feature>
<keyword evidence="1 2" id="KW-0597">Phosphoprotein</keyword>
<dbReference type="Gene3D" id="3.30.565.10">
    <property type="entry name" value="Histidine kinase-like ATPase, C-terminal domain"/>
    <property type="match status" value="1"/>
</dbReference>
<dbReference type="InterPro" id="IPR001789">
    <property type="entry name" value="Sig_transdc_resp-reg_receiver"/>
</dbReference>
<feature type="compositionally biased region" description="Low complexity" evidence="3">
    <location>
        <begin position="1304"/>
        <end position="1314"/>
    </location>
</feature>
<feature type="region of interest" description="Disordered" evidence="3">
    <location>
        <begin position="252"/>
        <end position="310"/>
    </location>
</feature>
<accession>A0A1X2I5F1</accession>
<evidence type="ECO:0000313" key="8">
    <source>
        <dbReference type="EMBL" id="ORZ09833.1"/>
    </source>
</evidence>
<evidence type="ECO:0000256" key="1">
    <source>
        <dbReference type="ARBA" id="ARBA00022553"/>
    </source>
</evidence>
<protein>
    <recommendedName>
        <fullName evidence="10">Histidine kinase</fullName>
    </recommendedName>
</protein>
<dbReference type="PANTHER" id="PTHR45339">
    <property type="entry name" value="HYBRID SIGNAL TRANSDUCTION HISTIDINE KINASE J"/>
    <property type="match status" value="1"/>
</dbReference>
<dbReference type="InterPro" id="IPR036097">
    <property type="entry name" value="HisK_dim/P_sf"/>
</dbReference>
<sequence>MEVTGPPLRKSQQQPQHGIASTTTQYHAQLYSEQKRLQNQLLQQTMLPSSNPSSSTTHANTAAKVKKDNETMVHISLPTLTFETPNLYRTSLKLSKEINIHSWWTTVVGLLTDDSFRASRVTLCVPQDSSDPFSGPWGLKAVYDNNSNNLTTTDNDIDINGHQQDPTIALDHKGSTSFSPASSSKNPRLKCFERLQSLDSDPVPLINNSSIQQILRRNDIVVLSREYRSQSSRLLYKKPTDENQDMVKRALLEKRSSFRQPANTKTTSLDQRKMTNDSSKNGIHNDHHHHHHHHHHPYPHPHPHGPLQSALMTDYDDYEQQQPSPWSHSPAPSPALMDPDVNPFFQSIPDIDDDAFNPEASEPTCTTSTSIPFPPPATNAHSVVHIPIVHPADPDLDDDNEDSNPFKTASSSADKSKHYSTPIAILSFLSPVVPYPAVLLQWLRSVQAFIATSLSNALAYSRMIQAKFNTDASVASGSRGGSVCGRTPLLRRHSHKIKRWPSQTFSGSSAFSNGVSSASSSSSLKRKSSQNSALQMEKNTKIDGKLQQPSPSSPTNQQLPIDNNIGTSAASSHLKMPLPMPSFSSHGESSTTNSNNISPLVTIDSNNEQHSQQHPSNSTKIVTTEDTHHGSNNSPVKVTRQKQNEYEQNYTDRAPSPSMHPSAGTMPSAALNSSSRYLSDDVDDDQHPASSSNKNSTTNNNKKSASPKDSKKQHGIKKRRNINTTNFMRSPRQRPLSAPADQKRHIPMRHTRSRESIDKYLHSPGSSLLRLVIDGIPIHVFTCSTKTGQITWVNNRILQYTGRALQDHLGPGWLSHMHPDDQTDFRQAWEQAFEQGNGFAGEYRLRRFDGVYRGFLWRIVPLRDIKGIIIHWFGTCTDVHDQQLAKENSLRQMEIESNERKYRLLADAIPQIVFTFSPGVGLTYANGKWENYSNQPFERTKGFGFISQVHQDDRHKLQLPDLSPHKTAGVTWHTEIRLLGGDGSYRWFLVKSISVDELDTGEVRWFGTCTDINDQKLLEHKLKEAHDAAQKSTESKSRFLSNMSHEMRTPLIGITGMLNFLLDTELTAEQLDYAHTIQQSAESLLVVINDILDHQRVEAGMMKLAVEPFSIVTMIEDANELLSTLAIQKGLELSFWVDDDVPAVVKGDRVRLRQVLLNLIGNAIKFTTHGEVYTRCKIQHINVQQSELMLLFEVVDTGTGFDADGEAVMFKPFSQVDSSSTRKHGGSGLGLVISRQLIELHGGEMKCSGKKGEGSTFSFTAKFEIPVANTKPQPQTPQNENVDPFFRTDAYKVVHDQTYRQELEQQQQQQILKQSNTSSSMTDKSEPIAFSPSPLAHSKKHSQTNEIPPSNDLFQNVLINKPVNMKLMSPPKRKQPSGQTSLSSSSSSSTLQKELSISPISPSPPTIVVKKDTPETSPLISSYNSPMLTRDSSSASFPSHDLLSTSTAVILPPRTPTRLAPLRTLIVCEWKYSRDTMERHVRRIVDELSNSQQQHLILDIAADVSKAQSLLSDPASGSYDYVLVNLRAEQQILALTSSICDSTRHHRANIMIVTTPMQRSLLMEYAASGYYGDKNVIPRSCGFVFKPLKRSKLNWYFGIRGDSNNTQNQYLSTNNNSENGFYPAQEPSHRSATTQKEVFRKMEADVGGKGFRILLVEDNLVNQKVLTRYLVRVGLLVDVANDGEECTKYFMTKPYGYYSLILCDLFMPVKDGYEATREIRAWEEKHLDSNQRRIPIVALSANVMSNVATKCLECGFSTYISKPVNFAILSDVIRSYLLPERLLHIN</sequence>
<evidence type="ECO:0000259" key="5">
    <source>
        <dbReference type="PROSITE" id="PS50110"/>
    </source>
</evidence>
<dbReference type="InterPro" id="IPR036890">
    <property type="entry name" value="HATPase_C_sf"/>
</dbReference>
<dbReference type="InterPro" id="IPR013655">
    <property type="entry name" value="PAS_fold_3"/>
</dbReference>
<dbReference type="CDD" id="cd17546">
    <property type="entry name" value="REC_hyHK_CKI1_RcsC-like"/>
    <property type="match status" value="1"/>
</dbReference>
<feature type="compositionally biased region" description="Polar residues" evidence="3">
    <location>
        <begin position="1415"/>
        <end position="1432"/>
    </location>
</feature>
<feature type="modified residue" description="4-aspartylphosphate" evidence="2">
    <location>
        <position position="1704"/>
    </location>
</feature>
<evidence type="ECO:0000313" key="9">
    <source>
        <dbReference type="Proteomes" id="UP000193560"/>
    </source>
</evidence>
<dbReference type="FunFam" id="3.30.450.20:FF:000099">
    <property type="entry name" value="Sensory box sensor histidine kinase"/>
    <property type="match status" value="1"/>
</dbReference>
<organism evidence="8 9">
    <name type="scientific">Absidia repens</name>
    <dbReference type="NCBI Taxonomy" id="90262"/>
    <lineage>
        <taxon>Eukaryota</taxon>
        <taxon>Fungi</taxon>
        <taxon>Fungi incertae sedis</taxon>
        <taxon>Mucoromycota</taxon>
        <taxon>Mucoromycotina</taxon>
        <taxon>Mucoromycetes</taxon>
        <taxon>Mucorales</taxon>
        <taxon>Cunninghamellaceae</taxon>
        <taxon>Absidia</taxon>
    </lineage>
</organism>
<dbReference type="PANTHER" id="PTHR45339:SF5">
    <property type="entry name" value="HISTIDINE KINASE"/>
    <property type="match status" value="1"/>
</dbReference>
<evidence type="ECO:0000256" key="2">
    <source>
        <dbReference type="PROSITE-ProRule" id="PRU00169"/>
    </source>
</evidence>
<dbReference type="CDD" id="cd00130">
    <property type="entry name" value="PAS"/>
    <property type="match status" value="2"/>
</dbReference>
<dbReference type="SMART" id="SM00387">
    <property type="entry name" value="HATPase_c"/>
    <property type="match status" value="1"/>
</dbReference>
<dbReference type="Pfam" id="PF00512">
    <property type="entry name" value="HisKA"/>
    <property type="match status" value="1"/>
</dbReference>
<dbReference type="InterPro" id="IPR001610">
    <property type="entry name" value="PAC"/>
</dbReference>
<evidence type="ECO:0000259" key="4">
    <source>
        <dbReference type="PROSITE" id="PS50109"/>
    </source>
</evidence>
<reference evidence="8 9" key="1">
    <citation type="submission" date="2016-07" db="EMBL/GenBank/DDBJ databases">
        <title>Pervasive Adenine N6-methylation of Active Genes in Fungi.</title>
        <authorList>
            <consortium name="DOE Joint Genome Institute"/>
            <person name="Mondo S.J."/>
            <person name="Dannebaum R.O."/>
            <person name="Kuo R.C."/>
            <person name="Labutti K."/>
            <person name="Haridas S."/>
            <person name="Kuo A."/>
            <person name="Salamov A."/>
            <person name="Ahrendt S.R."/>
            <person name="Lipzen A."/>
            <person name="Sullivan W."/>
            <person name="Andreopoulos W.B."/>
            <person name="Clum A."/>
            <person name="Lindquist E."/>
            <person name="Daum C."/>
            <person name="Ramamoorthy G.K."/>
            <person name="Gryganskyi A."/>
            <person name="Culley D."/>
            <person name="Magnuson J.K."/>
            <person name="James T.Y."/>
            <person name="O'Malley M.A."/>
            <person name="Stajich J.E."/>
            <person name="Spatafora J.W."/>
            <person name="Visel A."/>
            <person name="Grigoriev I.V."/>
        </authorList>
    </citation>
    <scope>NUCLEOTIDE SEQUENCE [LARGE SCALE GENOMIC DNA]</scope>
    <source>
        <strain evidence="8 9">NRRL 1336</strain>
    </source>
</reference>
<feature type="compositionally biased region" description="Low complexity" evidence="3">
    <location>
        <begin position="547"/>
        <end position="560"/>
    </location>
</feature>
<dbReference type="Gene3D" id="3.40.50.2300">
    <property type="match status" value="1"/>
</dbReference>
<feature type="domain" description="Response regulatory" evidence="5">
    <location>
        <begin position="1652"/>
        <end position="1777"/>
    </location>
</feature>
<dbReference type="InterPro" id="IPR005467">
    <property type="entry name" value="His_kinase_dom"/>
</dbReference>
<keyword evidence="9" id="KW-1185">Reference proteome</keyword>
<feature type="region of interest" description="Disordered" evidence="3">
    <location>
        <begin position="1303"/>
        <end position="1352"/>
    </location>
</feature>
<dbReference type="SMART" id="SM00448">
    <property type="entry name" value="REC"/>
    <property type="match status" value="1"/>
</dbReference>
<dbReference type="InterPro" id="IPR011006">
    <property type="entry name" value="CheY-like_superfamily"/>
</dbReference>
<evidence type="ECO:0008006" key="10">
    <source>
        <dbReference type="Google" id="ProtNLM"/>
    </source>
</evidence>
<dbReference type="InterPro" id="IPR003594">
    <property type="entry name" value="HATPase_dom"/>
</dbReference>
<dbReference type="GO" id="GO:0000155">
    <property type="term" value="F:phosphorelay sensor kinase activity"/>
    <property type="evidence" value="ECO:0007669"/>
    <property type="project" value="InterPro"/>
</dbReference>
<dbReference type="SMART" id="SM00086">
    <property type="entry name" value="PAC"/>
    <property type="match status" value="2"/>
</dbReference>
<dbReference type="PROSITE" id="PS50109">
    <property type="entry name" value="HIS_KIN"/>
    <property type="match status" value="1"/>
</dbReference>
<dbReference type="SUPFAM" id="SSF55874">
    <property type="entry name" value="ATPase domain of HSP90 chaperone/DNA topoisomerase II/histidine kinase"/>
    <property type="match status" value="1"/>
</dbReference>
<feature type="compositionally biased region" description="Polar residues" evidence="3">
    <location>
        <begin position="582"/>
        <end position="622"/>
    </location>
</feature>
<dbReference type="EMBL" id="MCGE01000026">
    <property type="protein sequence ID" value="ORZ09833.1"/>
    <property type="molecule type" value="Genomic_DNA"/>
</dbReference>
<dbReference type="Gene3D" id="1.10.287.130">
    <property type="match status" value="1"/>
</dbReference>
<feature type="region of interest" description="Disordered" evidence="3">
    <location>
        <begin position="506"/>
        <end position="752"/>
    </location>
</feature>
<feature type="compositionally biased region" description="Polar residues" evidence="3">
    <location>
        <begin position="258"/>
        <end position="269"/>
    </location>
</feature>
<dbReference type="Pfam" id="PF02518">
    <property type="entry name" value="HATPase_c"/>
    <property type="match status" value="1"/>
</dbReference>
<dbReference type="PROSITE" id="PS50113">
    <property type="entry name" value="PAC"/>
    <property type="match status" value="2"/>
</dbReference>
<dbReference type="SUPFAM" id="SSF52172">
    <property type="entry name" value="CheY-like"/>
    <property type="match status" value="1"/>
</dbReference>
<feature type="domain" description="PAC" evidence="7">
    <location>
        <begin position="839"/>
        <end position="891"/>
    </location>
</feature>
<feature type="compositionally biased region" description="Low complexity" evidence="3">
    <location>
        <begin position="688"/>
        <end position="704"/>
    </location>
</feature>
<dbReference type="FunFam" id="3.30.565.10:FF:000010">
    <property type="entry name" value="Sensor histidine kinase RcsC"/>
    <property type="match status" value="1"/>
</dbReference>
<dbReference type="SMART" id="SM00091">
    <property type="entry name" value="PAS"/>
    <property type="match status" value="2"/>
</dbReference>
<dbReference type="SMART" id="SM00388">
    <property type="entry name" value="HisKA"/>
    <property type="match status" value="1"/>
</dbReference>
<feature type="domain" description="PAC" evidence="7">
    <location>
        <begin position="972"/>
        <end position="1024"/>
    </location>
</feature>
<dbReference type="InterPro" id="IPR000700">
    <property type="entry name" value="PAS-assoc_C"/>
</dbReference>
<dbReference type="InterPro" id="IPR000014">
    <property type="entry name" value="PAS"/>
</dbReference>
<dbReference type="OrthoDB" id="303614at2759"/>
<gene>
    <name evidence="8" type="ORF">BCR42DRAFT_454801</name>
</gene>
<feature type="compositionally biased region" description="Polar residues" evidence="3">
    <location>
        <begin position="403"/>
        <end position="413"/>
    </location>
</feature>
<dbReference type="SUPFAM" id="SSF47384">
    <property type="entry name" value="Homodimeric domain of signal transducing histidine kinase"/>
    <property type="match status" value="1"/>
</dbReference>
<dbReference type="PRINTS" id="PR00344">
    <property type="entry name" value="BCTRLSENSOR"/>
</dbReference>
<dbReference type="InterPro" id="IPR004358">
    <property type="entry name" value="Sig_transdc_His_kin-like_C"/>
</dbReference>
<evidence type="ECO:0000259" key="6">
    <source>
        <dbReference type="PROSITE" id="PS50112"/>
    </source>
</evidence>
<dbReference type="CDD" id="cd16922">
    <property type="entry name" value="HATPase_EvgS-ArcB-TorS-like"/>
    <property type="match status" value="1"/>
</dbReference>
<feature type="domain" description="Histidine kinase" evidence="4">
    <location>
        <begin position="1042"/>
        <end position="1265"/>
    </location>
</feature>
<evidence type="ECO:0000259" key="7">
    <source>
        <dbReference type="PROSITE" id="PS50113"/>
    </source>
</evidence>
<name>A0A1X2I5F1_9FUNG</name>
<dbReference type="STRING" id="90262.A0A1X2I5F1"/>
<feature type="compositionally biased region" description="Low complexity" evidence="3">
    <location>
        <begin position="1380"/>
        <end position="1400"/>
    </location>
</feature>
<dbReference type="PROSITE" id="PS50112">
    <property type="entry name" value="PAS"/>
    <property type="match status" value="1"/>
</dbReference>
<feature type="region of interest" description="Disordered" evidence="3">
    <location>
        <begin position="1365"/>
        <end position="1432"/>
    </location>
</feature>
<dbReference type="Proteomes" id="UP000193560">
    <property type="component" value="Unassembled WGS sequence"/>
</dbReference>
<dbReference type="Gene3D" id="3.30.450.20">
    <property type="entry name" value="PAS domain"/>
    <property type="match status" value="2"/>
</dbReference>
<feature type="domain" description="PAS" evidence="6">
    <location>
        <begin position="765"/>
        <end position="836"/>
    </location>
</feature>
<proteinExistence type="predicted"/>
<dbReference type="Pfam" id="PF08447">
    <property type="entry name" value="PAS_3"/>
    <property type="match status" value="1"/>
</dbReference>
<evidence type="ECO:0000256" key="3">
    <source>
        <dbReference type="SAM" id="MobiDB-lite"/>
    </source>
</evidence>